<evidence type="ECO:0000313" key="2">
    <source>
        <dbReference type="EMBL" id="RKQ87243.1"/>
    </source>
</evidence>
<feature type="signal peptide" evidence="1">
    <location>
        <begin position="1"/>
        <end position="29"/>
    </location>
</feature>
<dbReference type="InterPro" id="IPR011047">
    <property type="entry name" value="Quinoprotein_ADH-like_sf"/>
</dbReference>
<proteinExistence type="predicted"/>
<dbReference type="Proteomes" id="UP000278962">
    <property type="component" value="Unassembled WGS sequence"/>
</dbReference>
<gene>
    <name evidence="2" type="ORF">C8N24_5264</name>
</gene>
<evidence type="ECO:0008006" key="4">
    <source>
        <dbReference type="Google" id="ProtNLM"/>
    </source>
</evidence>
<dbReference type="AlphaFoldDB" id="A0A660L5P8"/>
<name>A0A660L5P8_9ACTN</name>
<accession>A0A660L5P8</accession>
<feature type="chain" id="PRO_5024833650" description="LVIVD repeat-containing protein" evidence="1">
    <location>
        <begin position="30"/>
        <end position="772"/>
    </location>
</feature>
<dbReference type="SUPFAM" id="SSF50998">
    <property type="entry name" value="Quinoprotein alcohol dehydrogenase-like"/>
    <property type="match status" value="1"/>
</dbReference>
<evidence type="ECO:0000256" key="1">
    <source>
        <dbReference type="SAM" id="SignalP"/>
    </source>
</evidence>
<keyword evidence="3" id="KW-1185">Reference proteome</keyword>
<reference evidence="2 3" key="1">
    <citation type="submission" date="2018-10" db="EMBL/GenBank/DDBJ databases">
        <title>Genomic Encyclopedia of Archaeal and Bacterial Type Strains, Phase II (KMG-II): from individual species to whole genera.</title>
        <authorList>
            <person name="Goeker M."/>
        </authorList>
    </citation>
    <scope>NUCLEOTIDE SEQUENCE [LARGE SCALE GENOMIC DNA]</scope>
    <source>
        <strain evidence="2 3">DSM 14954</strain>
    </source>
</reference>
<protein>
    <recommendedName>
        <fullName evidence="4">LVIVD repeat-containing protein</fullName>
    </recommendedName>
</protein>
<dbReference type="EMBL" id="RBIL01000002">
    <property type="protein sequence ID" value="RKQ87243.1"/>
    <property type="molecule type" value="Genomic_DNA"/>
</dbReference>
<comment type="caution">
    <text evidence="2">The sequence shown here is derived from an EMBL/GenBank/DDBJ whole genome shotgun (WGS) entry which is preliminary data.</text>
</comment>
<sequence>MRFAKGLAGLASVGAMLAVGALAPSAALAHPCITETEAAMGKSLTLHTGGNWAGNMPSFNDLEHECAEDTNSYLYDASKVKSAAAGEPVGPVISAAGYVIKNLTAVGYSRRDVPLTGAGSGVYNSDLAFKDNLVIAGTYEGFRILDFTDKANPTEVVNYKGCDVGQGDVVVYGNLLIRSWDQAAGPSSMCAGQLVGNGFEGIHVFDISNPAEPKFIRQLRFAADNPGLVGCGSHTATAVPDPARDALYIYNGGSSSACNGIDIFKIKISDPTKIDIIGRATNKGIDARTGVERVGNNSCHDNNVLLNVGGTSTGYAMCAGGNGLTMYKFDLAKPVTEEGSVEKPTQLWTQQMPGVGTGHSGSFTYDGKYLMFGHEPGGGSAARCQASSTIVERTLYLLDPLTGETKGEMLHPRPQGSRENCTWHNFNVVPTKAGYYATSGSYQSGISIIDFSTPAAPKEIAYADPAPLVTEPETTGIVLGGDWSTYWHNGTIYQSDIKRGVLSWRLNLAGDASAAQADAHLKKINTLVESNPQTQIGSYAADSTVPAITFKTPSEGQTYKVGAAATIDYECTDASGIESCVGSVASGTPLDTSKLATKTISVTATDGAGNIATKTVTYKVNAVDFPVAVGSEELPSVLGLSLPGKLTFGAFVPGIAKSYEANLTASVTTNTPDTTLSVFDPSTTNTGRLVNGTRSLATPLTIKFASGTGATGLAGGPVGGSATPTPLLTYASPSNTARNATLFFQQKVAANETLQNGSYGKTLVFTMSTTTP</sequence>
<keyword evidence="1" id="KW-0732">Signal</keyword>
<organism evidence="2 3">
    <name type="scientific">Solirubrobacter pauli</name>
    <dbReference type="NCBI Taxonomy" id="166793"/>
    <lineage>
        <taxon>Bacteria</taxon>
        <taxon>Bacillati</taxon>
        <taxon>Actinomycetota</taxon>
        <taxon>Thermoleophilia</taxon>
        <taxon>Solirubrobacterales</taxon>
        <taxon>Solirubrobacteraceae</taxon>
        <taxon>Solirubrobacter</taxon>
    </lineage>
</organism>
<evidence type="ECO:0000313" key="3">
    <source>
        <dbReference type="Proteomes" id="UP000278962"/>
    </source>
</evidence>